<organism evidence="1 2">
    <name type="scientific">Brachionus plicatilis</name>
    <name type="common">Marine rotifer</name>
    <name type="synonym">Brachionus muelleri</name>
    <dbReference type="NCBI Taxonomy" id="10195"/>
    <lineage>
        <taxon>Eukaryota</taxon>
        <taxon>Metazoa</taxon>
        <taxon>Spiralia</taxon>
        <taxon>Gnathifera</taxon>
        <taxon>Rotifera</taxon>
        <taxon>Eurotatoria</taxon>
        <taxon>Monogononta</taxon>
        <taxon>Pseudotrocha</taxon>
        <taxon>Ploima</taxon>
        <taxon>Brachionidae</taxon>
        <taxon>Brachionus</taxon>
    </lineage>
</organism>
<dbReference type="Proteomes" id="UP000276133">
    <property type="component" value="Unassembled WGS sequence"/>
</dbReference>
<accession>A0A3M7RCT4</accession>
<name>A0A3M7RCT4_BRAPC</name>
<comment type="caution">
    <text evidence="1">The sequence shown here is derived from an EMBL/GenBank/DDBJ whole genome shotgun (WGS) entry which is preliminary data.</text>
</comment>
<sequence length="67" mass="7856">QAEVNKKVYDSKYKRKPLTYNVGDQVRVKLPQTRIGLKKKLRNDLWSEPLKITKVISEQNIEVMGKN</sequence>
<gene>
    <name evidence="1" type="ORF">BpHYR1_024647</name>
</gene>
<proteinExistence type="predicted"/>
<keyword evidence="2" id="KW-1185">Reference proteome</keyword>
<protein>
    <submittedName>
        <fullName evidence="1">Uncharacterized protein</fullName>
    </submittedName>
</protein>
<dbReference type="AlphaFoldDB" id="A0A3M7RCT4"/>
<feature type="non-terminal residue" evidence="1">
    <location>
        <position position="1"/>
    </location>
</feature>
<evidence type="ECO:0000313" key="2">
    <source>
        <dbReference type="Proteomes" id="UP000276133"/>
    </source>
</evidence>
<dbReference type="EMBL" id="REGN01003677">
    <property type="protein sequence ID" value="RNA21376.1"/>
    <property type="molecule type" value="Genomic_DNA"/>
</dbReference>
<reference evidence="1 2" key="1">
    <citation type="journal article" date="2018" name="Sci. Rep.">
        <title>Genomic signatures of local adaptation to the degree of environmental predictability in rotifers.</title>
        <authorList>
            <person name="Franch-Gras L."/>
            <person name="Hahn C."/>
            <person name="Garcia-Roger E.M."/>
            <person name="Carmona M.J."/>
            <person name="Serra M."/>
            <person name="Gomez A."/>
        </authorList>
    </citation>
    <scope>NUCLEOTIDE SEQUENCE [LARGE SCALE GENOMIC DNA]</scope>
    <source>
        <strain evidence="1">HYR1</strain>
    </source>
</reference>
<evidence type="ECO:0000313" key="1">
    <source>
        <dbReference type="EMBL" id="RNA21376.1"/>
    </source>
</evidence>